<evidence type="ECO:0000259" key="11">
    <source>
        <dbReference type="Pfam" id="PF20259"/>
    </source>
</evidence>
<feature type="site" description="Interaction with tRNA" evidence="9">
    <location>
        <position position="119"/>
    </location>
</feature>
<evidence type="ECO:0000256" key="9">
    <source>
        <dbReference type="HAMAP-Rule" id="MF_00144"/>
    </source>
</evidence>
<keyword evidence="9" id="KW-0963">Cytoplasm</keyword>
<comment type="catalytic activity">
    <reaction evidence="8 9">
        <text>S-sulfanyl-L-cysteinyl-[protein] + uridine(34) in tRNA + AH2 + ATP = 2-thiouridine(34) in tRNA + L-cysteinyl-[protein] + A + AMP + diphosphate + H(+)</text>
        <dbReference type="Rhea" id="RHEA:47032"/>
        <dbReference type="Rhea" id="RHEA-COMP:10131"/>
        <dbReference type="Rhea" id="RHEA-COMP:11726"/>
        <dbReference type="Rhea" id="RHEA-COMP:11727"/>
        <dbReference type="Rhea" id="RHEA-COMP:11728"/>
        <dbReference type="ChEBI" id="CHEBI:13193"/>
        <dbReference type="ChEBI" id="CHEBI:15378"/>
        <dbReference type="ChEBI" id="CHEBI:17499"/>
        <dbReference type="ChEBI" id="CHEBI:29950"/>
        <dbReference type="ChEBI" id="CHEBI:30616"/>
        <dbReference type="ChEBI" id="CHEBI:33019"/>
        <dbReference type="ChEBI" id="CHEBI:61963"/>
        <dbReference type="ChEBI" id="CHEBI:65315"/>
        <dbReference type="ChEBI" id="CHEBI:87170"/>
        <dbReference type="ChEBI" id="CHEBI:456215"/>
        <dbReference type="EC" id="2.8.1.13"/>
    </reaction>
</comment>
<accession>E0RQS8</accession>
<dbReference type="Gene3D" id="2.40.30.10">
    <property type="entry name" value="Translation factors"/>
    <property type="match status" value="1"/>
</dbReference>
<keyword evidence="4 9" id="KW-0547">Nucleotide-binding</keyword>
<feature type="binding site" evidence="9">
    <location>
        <position position="118"/>
    </location>
    <ligand>
        <name>ATP</name>
        <dbReference type="ChEBI" id="CHEBI:30616"/>
    </ligand>
</feature>
<feature type="active site" description="Nucleophile" evidence="9">
    <location>
        <position position="93"/>
    </location>
</feature>
<name>E0RQS8_WINT6</name>
<keyword evidence="1 9" id="KW-0820">tRNA-binding</keyword>
<reference key="1">
    <citation type="submission" date="2009-08" db="EMBL/GenBank/DDBJ databases">
        <title>The genome sequence of Spirochaeta thermophila DSM6192.</title>
        <authorList>
            <person name="Angelov A."/>
            <person name="Mientus M."/>
            <person name="Wittenberg S."/>
            <person name="Lehmann R."/>
            <person name="Liesegang H."/>
            <person name="Daniel R."/>
            <person name="Liebl W."/>
        </authorList>
    </citation>
    <scope>NUCLEOTIDE SEQUENCE</scope>
    <source>
        <strain>DSM 6192</strain>
    </source>
</reference>
<feature type="site" description="Interaction with tRNA" evidence="9">
    <location>
        <position position="330"/>
    </location>
</feature>
<dbReference type="SUPFAM" id="SSF52402">
    <property type="entry name" value="Adenine nucleotide alpha hydrolases-like"/>
    <property type="match status" value="1"/>
</dbReference>
<evidence type="ECO:0000256" key="6">
    <source>
        <dbReference type="ARBA" id="ARBA00022884"/>
    </source>
</evidence>
<dbReference type="GO" id="GO:0032259">
    <property type="term" value="P:methylation"/>
    <property type="evidence" value="ECO:0007669"/>
    <property type="project" value="UniProtKB-KW"/>
</dbReference>
<feature type="active site" description="Cysteine persulfide intermediate" evidence="9">
    <location>
        <position position="191"/>
    </location>
</feature>
<dbReference type="AlphaFoldDB" id="E0RQS8"/>
<protein>
    <recommendedName>
        <fullName evidence="9">tRNA-specific 2-thiouridylase MnmA</fullName>
        <ecNumber evidence="9">2.8.1.13</ecNumber>
    </recommendedName>
</protein>
<keyword evidence="12" id="KW-0489">Methyltransferase</keyword>
<comment type="caution">
    <text evidence="9">Lacks conserved residue(s) required for the propagation of feature annotation.</text>
</comment>
<dbReference type="InterPro" id="IPR046885">
    <property type="entry name" value="MnmA-like_C"/>
</dbReference>
<proteinExistence type="inferred from homology"/>
<evidence type="ECO:0000259" key="10">
    <source>
        <dbReference type="Pfam" id="PF20258"/>
    </source>
</evidence>
<dbReference type="GO" id="GO:0005737">
    <property type="term" value="C:cytoplasm"/>
    <property type="evidence" value="ECO:0007669"/>
    <property type="project" value="UniProtKB-SubCell"/>
</dbReference>
<feature type="region of interest" description="Interaction with tRNA" evidence="9">
    <location>
        <begin position="141"/>
        <end position="143"/>
    </location>
</feature>
<evidence type="ECO:0000256" key="8">
    <source>
        <dbReference type="ARBA" id="ARBA00051542"/>
    </source>
</evidence>
<feature type="domain" description="tRNA-specific 2-thiouridylase MnmA-like central" evidence="11">
    <location>
        <begin position="201"/>
        <end position="264"/>
    </location>
</feature>
<dbReference type="InterPro" id="IPR004506">
    <property type="entry name" value="MnmA-like"/>
</dbReference>
<dbReference type="CDD" id="cd01998">
    <property type="entry name" value="MnmA_TRMU-like"/>
    <property type="match status" value="1"/>
</dbReference>
<keyword evidence="2 9" id="KW-0808">Transferase</keyword>
<dbReference type="PANTHER" id="PTHR11933:SF5">
    <property type="entry name" value="MITOCHONDRIAL TRNA-SPECIFIC 2-THIOURIDYLASE 1"/>
    <property type="match status" value="1"/>
</dbReference>
<keyword evidence="5 9" id="KW-0067">ATP-binding</keyword>
<evidence type="ECO:0000256" key="5">
    <source>
        <dbReference type="ARBA" id="ARBA00022840"/>
    </source>
</evidence>
<dbReference type="KEGG" id="sta:STHERM_c20500"/>
<keyword evidence="7" id="KW-1015">Disulfide bond</keyword>
<evidence type="ECO:0000256" key="3">
    <source>
        <dbReference type="ARBA" id="ARBA00022694"/>
    </source>
</evidence>
<keyword evidence="3 9" id="KW-0819">tRNA processing</keyword>
<evidence type="ECO:0000313" key="12">
    <source>
        <dbReference type="EMBL" id="ADN02984.1"/>
    </source>
</evidence>
<organism evidence="12 13">
    <name type="scientific">Winmispira thermophila (strain ATCC 49972 / DSM 6192 / RI 19.B1)</name>
    <name type="common">Spirochaeta thermophila</name>
    <dbReference type="NCBI Taxonomy" id="665571"/>
    <lineage>
        <taxon>Bacteria</taxon>
        <taxon>Pseudomonadati</taxon>
        <taxon>Spirochaetota</taxon>
        <taxon>Spirochaetia</taxon>
        <taxon>Winmispirales</taxon>
        <taxon>Winmispiraceae</taxon>
        <taxon>Winmispira</taxon>
    </lineage>
</organism>
<dbReference type="PANTHER" id="PTHR11933">
    <property type="entry name" value="TRNA 5-METHYLAMINOMETHYL-2-THIOURIDYLATE -METHYLTRANSFERASE"/>
    <property type="match status" value="1"/>
</dbReference>
<comment type="function">
    <text evidence="9">Catalyzes the 2-thiolation of uridine at the wobble position (U34) of tRNA, leading to the formation of s(2)U34.</text>
</comment>
<dbReference type="EC" id="2.8.1.13" evidence="9"/>
<evidence type="ECO:0000256" key="1">
    <source>
        <dbReference type="ARBA" id="ARBA00022555"/>
    </source>
</evidence>
<evidence type="ECO:0000256" key="7">
    <source>
        <dbReference type="ARBA" id="ARBA00023157"/>
    </source>
</evidence>
<evidence type="ECO:0000256" key="2">
    <source>
        <dbReference type="ARBA" id="ARBA00022679"/>
    </source>
</evidence>
<dbReference type="GO" id="GO:0002143">
    <property type="term" value="P:tRNA wobble position uridine thiolation"/>
    <property type="evidence" value="ECO:0007669"/>
    <property type="project" value="TreeGrafter"/>
</dbReference>
<dbReference type="HAMAP" id="MF_00144">
    <property type="entry name" value="tRNA_thiouridyl_MnmA"/>
    <property type="match status" value="1"/>
</dbReference>
<dbReference type="NCBIfam" id="TIGR00420">
    <property type="entry name" value="trmU"/>
    <property type="match status" value="1"/>
</dbReference>
<evidence type="ECO:0000256" key="4">
    <source>
        <dbReference type="ARBA" id="ARBA00022741"/>
    </source>
</evidence>
<dbReference type="Gene3D" id="2.30.30.280">
    <property type="entry name" value="Adenine nucleotide alpha hydrolases-like domains"/>
    <property type="match status" value="1"/>
</dbReference>
<keyword evidence="6 9" id="KW-0694">RNA-binding</keyword>
<dbReference type="eggNOG" id="COG0482">
    <property type="taxonomic scope" value="Bacteria"/>
</dbReference>
<reference evidence="12 13" key="2">
    <citation type="journal article" date="2010" name="J. Bacteriol.">
        <title>Genome sequence of the polysaccharide-degrading, thermophilic anaerobe Spirochaeta thermophila DSM 6192.</title>
        <authorList>
            <person name="Angelov A."/>
            <person name="Liebl S."/>
            <person name="Ballschmiter M."/>
            <person name="Bomeke M."/>
            <person name="Lehmann R."/>
            <person name="Liesegang H."/>
            <person name="Daniel R."/>
            <person name="Liebl W."/>
        </authorList>
    </citation>
    <scope>NUCLEOTIDE SEQUENCE [LARGE SCALE GENOMIC DNA]</scope>
    <source>
        <strain evidence="13">ATCC 49972 / DSM 6192 / RI 19.B1</strain>
    </source>
</reference>
<feature type="binding site" evidence="9">
    <location>
        <position position="28"/>
    </location>
    <ligand>
        <name>ATP</name>
        <dbReference type="ChEBI" id="CHEBI:30616"/>
    </ligand>
</feature>
<dbReference type="Pfam" id="PF20259">
    <property type="entry name" value="tRNA_Me_trans_M"/>
    <property type="match status" value="1"/>
</dbReference>
<dbReference type="Gene3D" id="3.40.50.620">
    <property type="entry name" value="HUPs"/>
    <property type="match status" value="1"/>
</dbReference>
<dbReference type="FunFam" id="2.30.30.280:FF:000001">
    <property type="entry name" value="tRNA-specific 2-thiouridylase MnmA"/>
    <property type="match status" value="1"/>
</dbReference>
<feature type="binding site" evidence="9">
    <location>
        <begin position="2"/>
        <end position="9"/>
    </location>
    <ligand>
        <name>ATP</name>
        <dbReference type="ChEBI" id="CHEBI:30616"/>
    </ligand>
</feature>
<dbReference type="Pfam" id="PF20258">
    <property type="entry name" value="tRNA_Me_trans_C"/>
    <property type="match status" value="1"/>
</dbReference>
<dbReference type="InterPro" id="IPR023382">
    <property type="entry name" value="MnmA-like_central_sf"/>
</dbReference>
<dbReference type="InterPro" id="IPR046884">
    <property type="entry name" value="MnmA-like_central"/>
</dbReference>
<comment type="subcellular location">
    <subcellularLocation>
        <location evidence="9">Cytoplasm</location>
    </subcellularLocation>
</comment>
<dbReference type="PaxDb" id="665571-STHERM_c20500"/>
<dbReference type="GO" id="GO:0008168">
    <property type="term" value="F:methyltransferase activity"/>
    <property type="evidence" value="ECO:0007669"/>
    <property type="project" value="UniProtKB-KW"/>
</dbReference>
<dbReference type="InterPro" id="IPR014729">
    <property type="entry name" value="Rossmann-like_a/b/a_fold"/>
</dbReference>
<dbReference type="Pfam" id="PF03054">
    <property type="entry name" value="tRNA_Me_trans"/>
    <property type="match status" value="1"/>
</dbReference>
<comment type="similarity">
    <text evidence="9">Belongs to the MnmA/TRMU family.</text>
</comment>
<dbReference type="HOGENOM" id="CLU_035188_0_0_12"/>
<dbReference type="GO" id="GO:0000049">
    <property type="term" value="F:tRNA binding"/>
    <property type="evidence" value="ECO:0007669"/>
    <property type="project" value="UniProtKB-KW"/>
</dbReference>
<dbReference type="GO" id="GO:0103016">
    <property type="term" value="F:tRNA-uridine 2-sulfurtransferase activity"/>
    <property type="evidence" value="ECO:0007669"/>
    <property type="project" value="UniProtKB-EC"/>
</dbReference>
<feature type="region of interest" description="Interaction with tRNA" evidence="9">
    <location>
        <begin position="298"/>
        <end position="299"/>
    </location>
</feature>
<gene>
    <name evidence="9" type="primary">mnmA</name>
    <name evidence="12" type="ordered locus">STHERM_c20500</name>
</gene>
<feature type="domain" description="tRNA-specific 2-thiouridylase MnmA-like C-terminal" evidence="10">
    <location>
        <begin position="278"/>
        <end position="346"/>
    </location>
</feature>
<evidence type="ECO:0000313" key="13">
    <source>
        <dbReference type="Proteomes" id="UP000001296"/>
    </source>
</evidence>
<sequence length="352" mass="39089">MAMSGGVDSSVTAHLLLSAGIEVVGLTFIRVNTPAEVDHEGFSEEARAAREVASHLGIEHHVLNLHDLYTSRVLRRAWEEYRSGRTPNPCVLCNRTLKFGHLVRYAREVLRADGIATGHYARIYVDAEGGVHLMRGKAGTKEQSYFLAQTRPEDLRHAYFPLGDQTKDEIRTYARHHGIPTAERPESQDVCFNTTGLRFGEFLEEFFEEGGEPGPILDERGNVLGRHRGIHVFTIGQRRGLGVALGRPVYVKAIDPERNAVIVTDREEALLHRVVEAAGVNWFAPPPSGPVEVLAQIRYAHRAAPAVLTHEGDRIRVRFHEPQRAVTPGQLLAAYVGDEVLCSGFIMQTEEG</sequence>
<dbReference type="EMBL" id="CP001698">
    <property type="protein sequence ID" value="ADN02984.1"/>
    <property type="molecule type" value="Genomic_DNA"/>
</dbReference>
<dbReference type="GO" id="GO:0005524">
    <property type="term" value="F:ATP binding"/>
    <property type="evidence" value="ECO:0007669"/>
    <property type="project" value="UniProtKB-KW"/>
</dbReference>
<dbReference type="NCBIfam" id="NF001138">
    <property type="entry name" value="PRK00143.1"/>
    <property type="match status" value="1"/>
</dbReference>
<dbReference type="Proteomes" id="UP000001296">
    <property type="component" value="Chromosome"/>
</dbReference>